<sequence length="389" mass="45258">MKDSLTFISLILILIISGCTSISSYKNVVLNNDENQSTLSRMLNKKELAAKVDRDKVVNDLEKLFTYKNVKKSDIDDVLSHIENNYIKKEFIGNISKTIQTNKKINALESINVSYITSKKNKEYIIESSFEHSPSFNISFEENNGKRVKNNLLQSNLISFCKTFLDDQKGLIETSLFSNKLSEKDVIVIYMAQFKNTVDILKERYPDTNYLQIDSNNYERFAEQTLNIDSSTKRFNSIQSLDRNIKLENNPRVKKDFDKIYFLLDYDLGKFLVPIFRSYLIDTDFYSTSEIILNVSNIKELNDFEGMLIPSHQYFFKQISNKKEILNFNDEYNKALINDLLTAEKLKRLNVNALDVIFETSPAVFNSSECIKRDLTLWRVTLNNFTDRS</sequence>
<organism evidence="1 2">
    <name type="scientific">SAR86 cluster bacterium</name>
    <dbReference type="NCBI Taxonomy" id="2030880"/>
    <lineage>
        <taxon>Bacteria</taxon>
        <taxon>Pseudomonadati</taxon>
        <taxon>Pseudomonadota</taxon>
        <taxon>Gammaproteobacteria</taxon>
        <taxon>SAR86 cluster</taxon>
    </lineage>
</organism>
<dbReference type="AlphaFoldDB" id="A0A520MF72"/>
<dbReference type="PROSITE" id="PS51257">
    <property type="entry name" value="PROKAR_LIPOPROTEIN"/>
    <property type="match status" value="1"/>
</dbReference>
<comment type="caution">
    <text evidence="1">The sequence shown here is derived from an EMBL/GenBank/DDBJ whole genome shotgun (WGS) entry which is preliminary data.</text>
</comment>
<evidence type="ECO:0000313" key="1">
    <source>
        <dbReference type="EMBL" id="RZO19863.1"/>
    </source>
</evidence>
<evidence type="ECO:0008006" key="3">
    <source>
        <dbReference type="Google" id="ProtNLM"/>
    </source>
</evidence>
<proteinExistence type="predicted"/>
<evidence type="ECO:0000313" key="2">
    <source>
        <dbReference type="Proteomes" id="UP000315782"/>
    </source>
</evidence>
<reference evidence="1 2" key="1">
    <citation type="submission" date="2019-02" db="EMBL/GenBank/DDBJ databases">
        <title>Prokaryotic population dynamics and viral predation in marine succession experiment using metagenomics: the confinement effect.</title>
        <authorList>
            <person name="Haro-Moreno J.M."/>
            <person name="Rodriguez-Valera F."/>
            <person name="Lopez-Perez M."/>
        </authorList>
    </citation>
    <scope>NUCLEOTIDE SEQUENCE [LARGE SCALE GENOMIC DNA]</scope>
    <source>
        <strain evidence="1">MED-G163</strain>
    </source>
</reference>
<dbReference type="Proteomes" id="UP000315782">
    <property type="component" value="Unassembled WGS sequence"/>
</dbReference>
<dbReference type="EMBL" id="SHBI01000028">
    <property type="protein sequence ID" value="RZO19863.1"/>
    <property type="molecule type" value="Genomic_DNA"/>
</dbReference>
<gene>
    <name evidence="1" type="ORF">EVA96_03415</name>
</gene>
<protein>
    <recommendedName>
        <fullName evidence="3">Lipoprotein</fullName>
    </recommendedName>
</protein>
<name>A0A520MF72_9GAMM</name>
<accession>A0A520MF72</accession>